<organism evidence="1 2">
    <name type="scientific">Caloramator proteoclasticus DSM 10124</name>
    <dbReference type="NCBI Taxonomy" id="1121262"/>
    <lineage>
        <taxon>Bacteria</taxon>
        <taxon>Bacillati</taxon>
        <taxon>Bacillota</taxon>
        <taxon>Clostridia</taxon>
        <taxon>Eubacteriales</taxon>
        <taxon>Clostridiaceae</taxon>
        <taxon>Caloramator</taxon>
    </lineage>
</organism>
<dbReference type="InterPro" id="IPR012902">
    <property type="entry name" value="N_methyl_site"/>
</dbReference>
<proteinExistence type="predicted"/>
<protein>
    <submittedName>
        <fullName evidence="1">Prepilin-type N-terminal cleavage/methylation domain-containing protein</fullName>
    </submittedName>
</protein>
<evidence type="ECO:0000313" key="2">
    <source>
        <dbReference type="Proteomes" id="UP000184423"/>
    </source>
</evidence>
<reference evidence="2" key="1">
    <citation type="submission" date="2016-11" db="EMBL/GenBank/DDBJ databases">
        <authorList>
            <person name="Varghese N."/>
            <person name="Submissions S."/>
        </authorList>
    </citation>
    <scope>NUCLEOTIDE SEQUENCE [LARGE SCALE GENOMIC DNA]</scope>
    <source>
        <strain evidence="2">DSM 10124</strain>
    </source>
</reference>
<dbReference type="NCBIfam" id="TIGR02532">
    <property type="entry name" value="IV_pilin_GFxxxE"/>
    <property type="match status" value="1"/>
</dbReference>
<evidence type="ECO:0000313" key="1">
    <source>
        <dbReference type="EMBL" id="SHF02438.1"/>
    </source>
</evidence>
<name>A0A1M4Y9W6_9CLOT</name>
<gene>
    <name evidence="1" type="ORF">SAMN02746091_01616</name>
</gene>
<dbReference type="AlphaFoldDB" id="A0A1M4Y9W6"/>
<accession>A0A1M4Y9W6</accession>
<keyword evidence="2" id="KW-1185">Reference proteome</keyword>
<dbReference type="EMBL" id="FQVG01000029">
    <property type="protein sequence ID" value="SHF02438.1"/>
    <property type="molecule type" value="Genomic_DNA"/>
</dbReference>
<sequence length="135" mass="15709">MISLKKKGFTLIEVVCVLMSIAILIPVIAEINMSNIILYSKNRDNNNMYLIAMSLCEMYKKSNTYYDDLKCNIYLNSSYELLDTIDQNIFSLNKDNSERFIVILQFKYLDTNLYQLSVEVKDRVNGDSLKLSSYK</sequence>
<dbReference type="Proteomes" id="UP000184423">
    <property type="component" value="Unassembled WGS sequence"/>
</dbReference>